<evidence type="ECO:0000313" key="1">
    <source>
        <dbReference type="EMBL" id="DAD74580.1"/>
    </source>
</evidence>
<keyword evidence="1" id="KW-0378">Hydrolase</keyword>
<accession>A0A8S5LX89</accession>
<reference evidence="1" key="1">
    <citation type="journal article" date="2021" name="Proc. Natl. Acad. Sci. U.S.A.">
        <title>A Catalog of Tens of Thousands of Viruses from Human Metagenomes Reveals Hidden Associations with Chronic Diseases.</title>
        <authorList>
            <person name="Tisza M.J."/>
            <person name="Buck C.B."/>
        </authorList>
    </citation>
    <scope>NUCLEOTIDE SEQUENCE</scope>
    <source>
        <strain evidence="1">CtZgq1</strain>
    </source>
</reference>
<proteinExistence type="predicted"/>
<organism evidence="1">
    <name type="scientific">Myoviridae sp. ctZgq1</name>
    <dbReference type="NCBI Taxonomy" id="2826666"/>
    <lineage>
        <taxon>Viruses</taxon>
        <taxon>Duplodnaviria</taxon>
        <taxon>Heunggongvirae</taxon>
        <taxon>Uroviricota</taxon>
        <taxon>Caudoviricetes</taxon>
    </lineage>
</organism>
<protein>
    <submittedName>
        <fullName evidence="1">SprT-like domain-containing protein Spartan/DNA Complex repair, protease, DNA BINDING</fullName>
    </submittedName>
</protein>
<keyword evidence="1" id="KW-0645">Protease</keyword>
<dbReference type="GO" id="GO:0006950">
    <property type="term" value="P:response to stress"/>
    <property type="evidence" value="ECO:0007669"/>
    <property type="project" value="UniProtKB-ARBA"/>
</dbReference>
<sequence length="152" mass="18081">MILRKKVKTVNVNPFEGADDFALISVFKALLGEMFKVNMSDVQVLIKPKSVTMYGVYKHRRNKPNQIILYRSGRVKTYTNEWLFSVFIHEFIHYYQFNHVIGYKRKRGVMHDKQFYDMLHEALENAKKEGLLQHGEYTKGYYQYLKTTVQDS</sequence>
<name>A0A8S5LX89_9CAUD</name>
<dbReference type="GO" id="GO:0008233">
    <property type="term" value="F:peptidase activity"/>
    <property type="evidence" value="ECO:0007669"/>
    <property type="project" value="UniProtKB-KW"/>
</dbReference>
<dbReference type="GO" id="GO:0006508">
    <property type="term" value="P:proteolysis"/>
    <property type="evidence" value="ECO:0007669"/>
    <property type="project" value="UniProtKB-KW"/>
</dbReference>
<dbReference type="EMBL" id="BK014762">
    <property type="protein sequence ID" value="DAD74580.1"/>
    <property type="molecule type" value="Genomic_DNA"/>
</dbReference>